<protein>
    <recommendedName>
        <fullName evidence="8">Probable membrane transporter protein</fullName>
    </recommendedName>
</protein>
<keyword evidence="7 8" id="KW-0472">Membrane</keyword>
<evidence type="ECO:0000256" key="4">
    <source>
        <dbReference type="ARBA" id="ARBA00022475"/>
    </source>
</evidence>
<feature type="transmembrane region" description="Helical" evidence="8">
    <location>
        <begin position="12"/>
        <end position="32"/>
    </location>
</feature>
<dbReference type="GO" id="GO:0005886">
    <property type="term" value="C:plasma membrane"/>
    <property type="evidence" value="ECO:0007669"/>
    <property type="project" value="UniProtKB-SubCell"/>
</dbReference>
<evidence type="ECO:0000256" key="1">
    <source>
        <dbReference type="ARBA" id="ARBA00004651"/>
    </source>
</evidence>
<evidence type="ECO:0000256" key="5">
    <source>
        <dbReference type="ARBA" id="ARBA00022692"/>
    </source>
</evidence>
<accession>A0A099U115</accession>
<dbReference type="PANTHER" id="PTHR30269">
    <property type="entry name" value="TRANSMEMBRANE PROTEIN YFCA"/>
    <property type="match status" value="1"/>
</dbReference>
<gene>
    <name evidence="9" type="primary">yfcA_1</name>
    <name evidence="10" type="ORF">LS73_006540</name>
    <name evidence="9" type="ORF">NCTC12714_01765</name>
</gene>
<keyword evidence="6 8" id="KW-1133">Transmembrane helix</keyword>
<evidence type="ECO:0000313" key="12">
    <source>
        <dbReference type="Proteomes" id="UP000255139"/>
    </source>
</evidence>
<feature type="transmembrane region" description="Helical" evidence="8">
    <location>
        <begin position="188"/>
        <end position="217"/>
    </location>
</feature>
<feature type="transmembrane region" description="Helical" evidence="8">
    <location>
        <begin position="113"/>
        <end position="131"/>
    </location>
</feature>
<dbReference type="Pfam" id="PF01925">
    <property type="entry name" value="TauE"/>
    <property type="match status" value="1"/>
</dbReference>
<dbReference type="InterPro" id="IPR052017">
    <property type="entry name" value="TSUP"/>
</dbReference>
<sequence>MFDTTYIYNGMEIYWYIVLFMASTIGGIVGSMSGGAGMITMPILLLSGLNPIIALAVNKLQACVGSFTSAAHYYKQGLVDMRQGRILMIIGVTFGALGTATVQYIELSLLSKILPFAMIIVCAYFLFSKNISDEDKAKNPNKIILYITMVLAGFYGGLLGVGIGSFILAILVSIGGYGLSKAVAYSRWIVFSVNLASACIFIISGNILWALGIIMCIGQVIGASIGAKLAIKHGAKIIRPLIVGTSFILSLQLIIKEFF</sequence>
<reference evidence="9 12" key="2">
    <citation type="submission" date="2018-06" db="EMBL/GenBank/DDBJ databases">
        <authorList>
            <consortium name="Pathogen Informatics"/>
            <person name="Doyle S."/>
        </authorList>
    </citation>
    <scope>NUCLEOTIDE SEQUENCE [LARGE SCALE GENOMIC DNA]</scope>
    <source>
        <strain evidence="9 12">NCTC12714</strain>
    </source>
</reference>
<feature type="transmembrane region" description="Helical" evidence="8">
    <location>
        <begin position="237"/>
        <end position="255"/>
    </location>
</feature>
<dbReference type="EMBL" id="UGJE01000002">
    <property type="protein sequence ID" value="STQ86954.1"/>
    <property type="molecule type" value="Genomic_DNA"/>
</dbReference>
<evidence type="ECO:0000256" key="6">
    <source>
        <dbReference type="ARBA" id="ARBA00022989"/>
    </source>
</evidence>
<dbReference type="STRING" id="216.LS73_05235"/>
<dbReference type="InterPro" id="IPR002781">
    <property type="entry name" value="TM_pro_TauE-like"/>
</dbReference>
<dbReference type="OrthoDB" id="554695at2"/>
<comment type="similarity">
    <text evidence="2 8">Belongs to the 4-toluene sulfonate uptake permease (TSUP) (TC 2.A.102) family.</text>
</comment>
<name>A0A099U115_9HELI</name>
<dbReference type="Proteomes" id="UP000255139">
    <property type="component" value="Unassembled WGS sequence"/>
</dbReference>
<dbReference type="RefSeq" id="WP_034557975.1">
    <property type="nucleotide sequence ID" value="NZ_FZML01000011.1"/>
</dbReference>
<comment type="subcellular location">
    <subcellularLocation>
        <location evidence="1 8">Cell membrane</location>
        <topology evidence="1 8">Multi-pass membrane protein</topology>
    </subcellularLocation>
</comment>
<dbReference type="Proteomes" id="UP000029922">
    <property type="component" value="Unassembled WGS sequence"/>
</dbReference>
<keyword evidence="12" id="KW-1185">Reference proteome</keyword>
<evidence type="ECO:0000313" key="10">
    <source>
        <dbReference type="EMBL" id="TLD99837.1"/>
    </source>
</evidence>
<dbReference type="EMBL" id="JRPD02000014">
    <property type="protein sequence ID" value="TLD99837.1"/>
    <property type="molecule type" value="Genomic_DNA"/>
</dbReference>
<evidence type="ECO:0000256" key="3">
    <source>
        <dbReference type="ARBA" id="ARBA00022448"/>
    </source>
</evidence>
<feature type="transmembrane region" description="Helical" evidence="8">
    <location>
        <begin position="86"/>
        <end position="107"/>
    </location>
</feature>
<dbReference type="AlphaFoldDB" id="A0A099U115"/>
<dbReference type="PANTHER" id="PTHR30269:SF0">
    <property type="entry name" value="MEMBRANE TRANSPORTER PROTEIN YFCA-RELATED"/>
    <property type="match status" value="1"/>
</dbReference>
<evidence type="ECO:0000256" key="8">
    <source>
        <dbReference type="RuleBase" id="RU363041"/>
    </source>
</evidence>
<proteinExistence type="inferred from homology"/>
<keyword evidence="4 8" id="KW-1003">Cell membrane</keyword>
<feature type="transmembrane region" description="Helical" evidence="8">
    <location>
        <begin position="143"/>
        <end position="176"/>
    </location>
</feature>
<evidence type="ECO:0000313" key="9">
    <source>
        <dbReference type="EMBL" id="STQ86954.1"/>
    </source>
</evidence>
<reference evidence="10 11" key="1">
    <citation type="journal article" date="2014" name="Genome Announc.">
        <title>Draft genome sequences of eight enterohepatic helicobacter species isolated from both laboratory and wild rodents.</title>
        <authorList>
            <person name="Sheh A."/>
            <person name="Shen Z."/>
            <person name="Fox J.G."/>
        </authorList>
    </citation>
    <scope>NUCLEOTIDE SEQUENCE [LARGE SCALE GENOMIC DNA]</scope>
    <source>
        <strain evidence="10 11">ST1</strain>
    </source>
</reference>
<evidence type="ECO:0000256" key="7">
    <source>
        <dbReference type="ARBA" id="ARBA00023136"/>
    </source>
</evidence>
<evidence type="ECO:0000313" key="11">
    <source>
        <dbReference type="Proteomes" id="UP000029922"/>
    </source>
</evidence>
<keyword evidence="3" id="KW-0813">Transport</keyword>
<keyword evidence="5 8" id="KW-0812">Transmembrane</keyword>
<evidence type="ECO:0000256" key="2">
    <source>
        <dbReference type="ARBA" id="ARBA00009142"/>
    </source>
</evidence>
<organism evidence="9 12">
    <name type="scientific">Helicobacter muridarum</name>
    <dbReference type="NCBI Taxonomy" id="216"/>
    <lineage>
        <taxon>Bacteria</taxon>
        <taxon>Pseudomonadati</taxon>
        <taxon>Campylobacterota</taxon>
        <taxon>Epsilonproteobacteria</taxon>
        <taxon>Campylobacterales</taxon>
        <taxon>Helicobacteraceae</taxon>
        <taxon>Helicobacter</taxon>
    </lineage>
</organism>